<keyword evidence="3" id="KW-1185">Reference proteome</keyword>
<dbReference type="EMBL" id="JACGWO010000011">
    <property type="protein sequence ID" value="KAK4415244.1"/>
    <property type="molecule type" value="Genomic_DNA"/>
</dbReference>
<evidence type="ECO:0000313" key="2">
    <source>
        <dbReference type="EMBL" id="KAK4415244.1"/>
    </source>
</evidence>
<reference evidence="2" key="1">
    <citation type="submission" date="2020-06" db="EMBL/GenBank/DDBJ databases">
        <authorList>
            <person name="Li T."/>
            <person name="Hu X."/>
            <person name="Zhang T."/>
            <person name="Song X."/>
            <person name="Zhang H."/>
            <person name="Dai N."/>
            <person name="Sheng W."/>
            <person name="Hou X."/>
            <person name="Wei L."/>
        </authorList>
    </citation>
    <scope>NUCLEOTIDE SEQUENCE</scope>
    <source>
        <strain evidence="2">3651</strain>
        <tissue evidence="2">Leaf</tissue>
    </source>
</reference>
<name>A0AAE1XPI5_9LAMI</name>
<dbReference type="AlphaFoldDB" id="A0AAE1XPI5"/>
<organism evidence="2 3">
    <name type="scientific">Sesamum alatum</name>
    <dbReference type="NCBI Taxonomy" id="300844"/>
    <lineage>
        <taxon>Eukaryota</taxon>
        <taxon>Viridiplantae</taxon>
        <taxon>Streptophyta</taxon>
        <taxon>Embryophyta</taxon>
        <taxon>Tracheophyta</taxon>
        <taxon>Spermatophyta</taxon>
        <taxon>Magnoliopsida</taxon>
        <taxon>eudicotyledons</taxon>
        <taxon>Gunneridae</taxon>
        <taxon>Pentapetalae</taxon>
        <taxon>asterids</taxon>
        <taxon>lamiids</taxon>
        <taxon>Lamiales</taxon>
        <taxon>Pedaliaceae</taxon>
        <taxon>Sesamum</taxon>
    </lineage>
</organism>
<feature type="region of interest" description="Disordered" evidence="1">
    <location>
        <begin position="258"/>
        <end position="306"/>
    </location>
</feature>
<protein>
    <submittedName>
        <fullName evidence="2">Uncharacterized protein</fullName>
    </submittedName>
</protein>
<gene>
    <name evidence="2" type="ORF">Salat_2631700</name>
</gene>
<feature type="compositionally biased region" description="Basic and acidic residues" evidence="1">
    <location>
        <begin position="277"/>
        <end position="306"/>
    </location>
</feature>
<proteinExistence type="predicted"/>
<reference evidence="2" key="2">
    <citation type="journal article" date="2024" name="Plant">
        <title>Genomic evolution and insights into agronomic trait innovations of Sesamum species.</title>
        <authorList>
            <person name="Miao H."/>
            <person name="Wang L."/>
            <person name="Qu L."/>
            <person name="Liu H."/>
            <person name="Sun Y."/>
            <person name="Le M."/>
            <person name="Wang Q."/>
            <person name="Wei S."/>
            <person name="Zheng Y."/>
            <person name="Lin W."/>
            <person name="Duan Y."/>
            <person name="Cao H."/>
            <person name="Xiong S."/>
            <person name="Wang X."/>
            <person name="Wei L."/>
            <person name="Li C."/>
            <person name="Ma Q."/>
            <person name="Ju M."/>
            <person name="Zhao R."/>
            <person name="Li G."/>
            <person name="Mu C."/>
            <person name="Tian Q."/>
            <person name="Mei H."/>
            <person name="Zhang T."/>
            <person name="Gao T."/>
            <person name="Zhang H."/>
        </authorList>
    </citation>
    <scope>NUCLEOTIDE SEQUENCE</scope>
    <source>
        <strain evidence="2">3651</strain>
    </source>
</reference>
<accession>A0AAE1XPI5</accession>
<dbReference type="Proteomes" id="UP001293254">
    <property type="component" value="Unassembled WGS sequence"/>
</dbReference>
<evidence type="ECO:0000313" key="3">
    <source>
        <dbReference type="Proteomes" id="UP001293254"/>
    </source>
</evidence>
<comment type="caution">
    <text evidence="2">The sequence shown here is derived from an EMBL/GenBank/DDBJ whole genome shotgun (WGS) entry which is preliminary data.</text>
</comment>
<sequence>MATSTLNPLHLKVELEPVTVENADNVESVAEETEKAFVEALLEHQRLVCCHPKVIYFGVVEAALVQVNAKAPSQIFYKEGVHILNILKGWYHLYRSLRKMNDDSCKQKTSALTVDDVVWVKLCMCQGAVSGSTLHNVLILVKRFYHSWKRFSWGEAALVDIHHSLLKYNKYVKIKSSKQGKIGIGGCVFALTAFAFQYIKPLRKLFDVELPSKFSLAYGSQPWLQNEHVEHEQQQQDVEENVFQDVEENVLQDLVNKEQQKADRLQQQNEEENVFQDPKHKEQQKEDVLEDLVHEEQHQEDVVDDP</sequence>
<evidence type="ECO:0000256" key="1">
    <source>
        <dbReference type="SAM" id="MobiDB-lite"/>
    </source>
</evidence>